<dbReference type="KEGG" id="theu:HPC62_00815"/>
<comment type="similarity">
    <text evidence="4">Belongs to the cyclic nucleotide phosphodiesterase class-III family.</text>
</comment>
<evidence type="ECO:0000259" key="5">
    <source>
        <dbReference type="Pfam" id="PF00149"/>
    </source>
</evidence>
<dbReference type="InterPro" id="IPR011239">
    <property type="entry name" value="Pesterase_cyn"/>
</dbReference>
<dbReference type="Pfam" id="PF00149">
    <property type="entry name" value="Metallophos"/>
    <property type="match status" value="1"/>
</dbReference>
<dbReference type="EMBL" id="CP053661">
    <property type="protein sequence ID" value="QKD80903.1"/>
    <property type="molecule type" value="Genomic_DNA"/>
</dbReference>
<dbReference type="InterPro" id="IPR029052">
    <property type="entry name" value="Metallo-depent_PP-like"/>
</dbReference>
<dbReference type="InterPro" id="IPR050884">
    <property type="entry name" value="CNP_phosphodiesterase-III"/>
</dbReference>
<evidence type="ECO:0000256" key="3">
    <source>
        <dbReference type="ARBA" id="ARBA00023004"/>
    </source>
</evidence>
<evidence type="ECO:0000256" key="1">
    <source>
        <dbReference type="ARBA" id="ARBA00022723"/>
    </source>
</evidence>
<dbReference type="RefSeq" id="WP_172353330.1">
    <property type="nucleotide sequence ID" value="NZ_CP053661.1"/>
</dbReference>
<accession>A0A6M8BC77</accession>
<reference evidence="6 7" key="1">
    <citation type="submission" date="2020-05" db="EMBL/GenBank/DDBJ databases">
        <title>Complete genome sequence of of a novel Thermoleptolyngbya strain isolated from hot springs of Ganzi, Sichuan China.</title>
        <authorList>
            <person name="Tang J."/>
            <person name="Daroch M."/>
            <person name="Li L."/>
            <person name="Waleron K."/>
            <person name="Waleron M."/>
            <person name="Waleron M."/>
        </authorList>
    </citation>
    <scope>NUCLEOTIDE SEQUENCE [LARGE SCALE GENOMIC DNA]</scope>
    <source>
        <strain evidence="6 7">PKUAC-SCTA183</strain>
    </source>
</reference>
<keyword evidence="2" id="KW-0378">Hydrolase</keyword>
<keyword evidence="3" id="KW-0408">Iron</keyword>
<dbReference type="PIRSF" id="PIRSF035427">
    <property type="entry name" value="All2852"/>
    <property type="match status" value="1"/>
</dbReference>
<dbReference type="InterPro" id="IPR004843">
    <property type="entry name" value="Calcineurin-like_PHP"/>
</dbReference>
<evidence type="ECO:0000313" key="6">
    <source>
        <dbReference type="EMBL" id="QKD80903.1"/>
    </source>
</evidence>
<dbReference type="PANTHER" id="PTHR42988:SF2">
    <property type="entry name" value="CYCLIC NUCLEOTIDE PHOSPHODIESTERASE CBUA0032-RELATED"/>
    <property type="match status" value="1"/>
</dbReference>
<protein>
    <submittedName>
        <fullName evidence="6">Metallophosphoesterase</fullName>
    </submittedName>
</protein>
<evidence type="ECO:0000256" key="2">
    <source>
        <dbReference type="ARBA" id="ARBA00022801"/>
    </source>
</evidence>
<gene>
    <name evidence="6" type="ORF">HPC62_00815</name>
</gene>
<dbReference type="Gene3D" id="3.60.21.10">
    <property type="match status" value="1"/>
</dbReference>
<evidence type="ECO:0000313" key="7">
    <source>
        <dbReference type="Proteomes" id="UP000505210"/>
    </source>
</evidence>
<feature type="domain" description="Calcineurin-like phosphoesterase" evidence="5">
    <location>
        <begin position="5"/>
        <end position="223"/>
    </location>
</feature>
<name>A0A6M8BC77_9CYAN</name>
<dbReference type="Proteomes" id="UP000505210">
    <property type="component" value="Chromosome"/>
</dbReference>
<dbReference type="AlphaFoldDB" id="A0A6M8BC77"/>
<keyword evidence="7" id="KW-1185">Reference proteome</keyword>
<sequence>MASRFRFAVISDPHIALPHTIWDNPHRFHLVEVSVPALEQVLAALATADLDFLLLPGDLTQHGEWENHQWLVQRLGQLPYPVYVVPGNHDIIARDAEKRAIGLSDFPQLYQPFGYTGDRPYYAREILPGVRLIGLNSIAFDENGVQLPTGWLDEAQLRWLAETLDTVGDDLVLVMVHHNVLEHLPGQARHGMGQRYMLQNAADLLGILEPAGVRLIFTGHLHVQDVAQHREFCEITTGSLVSYPHPYRVLVATQNDQGFWQIEVDTTRVEAVSGWDDLQTYSRNWMGDRSFSFMHRLLTLPPLALADAEARAIAPHLRHFWADIAQGDAWFDFHHLPPAVCQFLHRFSALDASGNYCPIDNQTLLRI</sequence>
<proteinExistence type="inferred from homology"/>
<organism evidence="6 7">
    <name type="scientific">Thermoleptolyngbya sichuanensis A183</name>
    <dbReference type="NCBI Taxonomy" id="2737172"/>
    <lineage>
        <taxon>Bacteria</taxon>
        <taxon>Bacillati</taxon>
        <taxon>Cyanobacteriota</taxon>
        <taxon>Cyanophyceae</taxon>
        <taxon>Oculatellales</taxon>
        <taxon>Oculatellaceae</taxon>
        <taxon>Thermoleptolyngbya</taxon>
        <taxon>Thermoleptolyngbya sichuanensis</taxon>
    </lineage>
</organism>
<dbReference type="SUPFAM" id="SSF56300">
    <property type="entry name" value="Metallo-dependent phosphatases"/>
    <property type="match status" value="1"/>
</dbReference>
<evidence type="ECO:0000256" key="4">
    <source>
        <dbReference type="ARBA" id="ARBA00025742"/>
    </source>
</evidence>
<keyword evidence="1" id="KW-0479">Metal-binding</keyword>
<dbReference type="GO" id="GO:0046872">
    <property type="term" value="F:metal ion binding"/>
    <property type="evidence" value="ECO:0007669"/>
    <property type="project" value="UniProtKB-KW"/>
</dbReference>
<dbReference type="GO" id="GO:0016787">
    <property type="term" value="F:hydrolase activity"/>
    <property type="evidence" value="ECO:0007669"/>
    <property type="project" value="UniProtKB-KW"/>
</dbReference>
<dbReference type="PANTHER" id="PTHR42988">
    <property type="entry name" value="PHOSPHOHYDROLASE"/>
    <property type="match status" value="1"/>
</dbReference>